<dbReference type="Proteomes" id="UP000591071">
    <property type="component" value="Unassembled WGS sequence"/>
</dbReference>
<comment type="caution">
    <text evidence="3">The sequence shown here is derived from an EMBL/GenBank/DDBJ whole genome shotgun (WGS) entry which is preliminary data.</text>
</comment>
<proteinExistence type="predicted"/>
<keyword evidence="2" id="KW-1133">Transmembrane helix</keyword>
<gene>
    <name evidence="3" type="ORF">HF872_10940</name>
</gene>
<accession>A0A848BWD4</accession>
<feature type="coiled-coil region" evidence="1">
    <location>
        <begin position="26"/>
        <end position="53"/>
    </location>
</feature>
<name>A0A848BWD4_9FIRM</name>
<evidence type="ECO:0000256" key="1">
    <source>
        <dbReference type="SAM" id="Coils"/>
    </source>
</evidence>
<evidence type="ECO:0000256" key="2">
    <source>
        <dbReference type="SAM" id="Phobius"/>
    </source>
</evidence>
<dbReference type="EMBL" id="JABAFG010000021">
    <property type="protein sequence ID" value="NME29128.1"/>
    <property type="molecule type" value="Genomic_DNA"/>
</dbReference>
<evidence type="ECO:0000313" key="4">
    <source>
        <dbReference type="Proteomes" id="UP000591071"/>
    </source>
</evidence>
<reference evidence="3 4" key="1">
    <citation type="submission" date="2020-04" db="EMBL/GenBank/DDBJ databases">
        <authorList>
            <person name="Hitch T.C.A."/>
            <person name="Wylensek D."/>
            <person name="Clavel T."/>
        </authorList>
    </citation>
    <scope>NUCLEOTIDE SEQUENCE [LARGE SCALE GENOMIC DNA]</scope>
    <source>
        <strain evidence="3 4">Oil-RF-744-FAT-WT-6-1</strain>
    </source>
</reference>
<keyword evidence="2" id="KW-0812">Transmembrane</keyword>
<evidence type="ECO:0000313" key="3">
    <source>
        <dbReference type="EMBL" id="NME29128.1"/>
    </source>
</evidence>
<keyword evidence="2" id="KW-0472">Membrane</keyword>
<sequence length="89" mass="10085">MLNELEKEKNIPGWIEENHNNRKAAVASMEDELEEQILNNQMLMAEIANLEEEARYTKIGALIIIAFVLIMLAIAEYGNGQLVDIITNL</sequence>
<dbReference type="AlphaFoldDB" id="A0A848BWD4"/>
<protein>
    <submittedName>
        <fullName evidence="3">Uncharacterized protein</fullName>
    </submittedName>
</protein>
<dbReference type="RefSeq" id="WP_170087984.1">
    <property type="nucleotide sequence ID" value="NZ_JABAFG010000021.1"/>
</dbReference>
<organism evidence="3 4">
    <name type="scientific">Megasphaera hexanoica</name>
    <dbReference type="NCBI Taxonomy" id="1675036"/>
    <lineage>
        <taxon>Bacteria</taxon>
        <taxon>Bacillati</taxon>
        <taxon>Bacillota</taxon>
        <taxon>Negativicutes</taxon>
        <taxon>Veillonellales</taxon>
        <taxon>Veillonellaceae</taxon>
        <taxon>Megasphaera</taxon>
    </lineage>
</organism>
<keyword evidence="1" id="KW-0175">Coiled coil</keyword>
<feature type="transmembrane region" description="Helical" evidence="2">
    <location>
        <begin position="59"/>
        <end position="78"/>
    </location>
</feature>